<gene>
    <name evidence="3" type="ORF">KFE25_013482</name>
</gene>
<evidence type="ECO:0000313" key="3">
    <source>
        <dbReference type="EMBL" id="KAG8468399.1"/>
    </source>
</evidence>
<dbReference type="SMART" id="SM00593">
    <property type="entry name" value="RUN"/>
    <property type="match status" value="1"/>
</dbReference>
<name>A0A8J6CDA3_DIALT</name>
<evidence type="ECO:0000259" key="2">
    <source>
        <dbReference type="PROSITE" id="PS50826"/>
    </source>
</evidence>
<dbReference type="SUPFAM" id="SSF140741">
    <property type="entry name" value="RUN domain-like"/>
    <property type="match status" value="1"/>
</dbReference>
<reference evidence="3" key="1">
    <citation type="submission" date="2021-05" db="EMBL/GenBank/DDBJ databases">
        <title>The genome of the haptophyte Pavlova lutheri (Diacronema luteri, Pavlovales) - a model for lipid biosynthesis in eukaryotic algae.</title>
        <authorList>
            <person name="Hulatt C.J."/>
            <person name="Posewitz M.C."/>
        </authorList>
    </citation>
    <scope>NUCLEOTIDE SEQUENCE</scope>
    <source>
        <strain evidence="3">NIVA-4/92</strain>
    </source>
</reference>
<dbReference type="EMBL" id="JAGTXO010000004">
    <property type="protein sequence ID" value="KAG8468399.1"/>
    <property type="molecule type" value="Genomic_DNA"/>
</dbReference>
<evidence type="ECO:0000313" key="4">
    <source>
        <dbReference type="Proteomes" id="UP000751190"/>
    </source>
</evidence>
<proteinExistence type="predicted"/>
<dbReference type="PROSITE" id="PS50826">
    <property type="entry name" value="RUN"/>
    <property type="match status" value="1"/>
</dbReference>
<evidence type="ECO:0000256" key="1">
    <source>
        <dbReference type="SAM" id="MobiDB-lite"/>
    </source>
</evidence>
<dbReference type="InterPro" id="IPR037213">
    <property type="entry name" value="Run_dom_sf"/>
</dbReference>
<feature type="compositionally biased region" description="Basic and acidic residues" evidence="1">
    <location>
        <begin position="18"/>
        <end position="36"/>
    </location>
</feature>
<feature type="region of interest" description="Disordered" evidence="1">
    <location>
        <begin position="1"/>
        <end position="73"/>
    </location>
</feature>
<dbReference type="Pfam" id="PF02759">
    <property type="entry name" value="RUN"/>
    <property type="match status" value="1"/>
</dbReference>
<dbReference type="AlphaFoldDB" id="A0A8J6CDA3"/>
<feature type="domain" description="RUN" evidence="2">
    <location>
        <begin position="254"/>
        <end position="430"/>
    </location>
</feature>
<dbReference type="Gene3D" id="1.20.58.900">
    <property type="match status" value="1"/>
</dbReference>
<dbReference type="OrthoDB" id="10528999at2759"/>
<protein>
    <recommendedName>
        <fullName evidence="2">RUN domain-containing protein</fullName>
    </recommendedName>
</protein>
<dbReference type="Proteomes" id="UP000751190">
    <property type="component" value="Unassembled WGS sequence"/>
</dbReference>
<keyword evidence="4" id="KW-1185">Reference proteome</keyword>
<feature type="compositionally biased region" description="Low complexity" evidence="1">
    <location>
        <begin position="56"/>
        <end position="68"/>
    </location>
</feature>
<sequence>MASGEGGSQDPQLASDEDIAKRLHEEEEEGLRRAAEGEQNDEAIARQLAQLDLESAGTAAPMGAPAPEMEGDEELARQLHDEEMRAQRATHVALAQPVAPPLAHATVLPPLEHTHRFVADLEDVVGQIMSWLQARITEALHESHVRASAPAGAEADCAATVPLESEPMRVRPPPTSSIARTNMNTPHLGSAPPVYVTPEGYGEYSYARAPGGDDDFAAASRARLAPQPEVELVSFGDPAHDPLAGADAIRMDADLEELLLGRLCALLYAILADGQIQPLLRGTLLGGLFHAGARTPWSLFEAWADVIEARCESHMDERQRAKPSVCLIGLLKAVRRITQLYDPHGEGGALKRAELPPLSDFKFRALICYGLNVGELHEWFAMLALDGPSEQIFDWYEDSAFVHMRETMVVAAEKLVPLASHAFRLPLQLECRAITRDSAVFGWSAMQPTQSWL</sequence>
<comment type="caution">
    <text evidence="3">The sequence shown here is derived from an EMBL/GenBank/DDBJ whole genome shotgun (WGS) entry which is preliminary data.</text>
</comment>
<organism evidence="3 4">
    <name type="scientific">Diacronema lutheri</name>
    <name type="common">Unicellular marine alga</name>
    <name type="synonym">Monochrysis lutheri</name>
    <dbReference type="NCBI Taxonomy" id="2081491"/>
    <lineage>
        <taxon>Eukaryota</taxon>
        <taxon>Haptista</taxon>
        <taxon>Haptophyta</taxon>
        <taxon>Pavlovophyceae</taxon>
        <taxon>Pavlovales</taxon>
        <taxon>Pavlovaceae</taxon>
        <taxon>Diacronema</taxon>
    </lineage>
</organism>
<accession>A0A8J6CDA3</accession>
<dbReference type="InterPro" id="IPR004012">
    <property type="entry name" value="Run_dom"/>
</dbReference>